<comment type="catalytic activity">
    <reaction evidence="1">
        <text>(6R)-L-erythro-5,6,7,8-tetrahydrobiopterin + L-phenylalanine + O2 = (4aS,6R)-4a-hydroxy-L-erythro-5,6,7,8-tetrahydrobiopterin + L-tyrosine</text>
        <dbReference type="Rhea" id="RHEA:20273"/>
        <dbReference type="ChEBI" id="CHEBI:15379"/>
        <dbReference type="ChEBI" id="CHEBI:15642"/>
        <dbReference type="ChEBI" id="CHEBI:58095"/>
        <dbReference type="ChEBI" id="CHEBI:58315"/>
        <dbReference type="ChEBI" id="CHEBI:59560"/>
        <dbReference type="EC" id="1.14.16.1"/>
    </reaction>
</comment>
<dbReference type="NCBIfam" id="NF008877">
    <property type="entry name" value="PRK11913.1-2"/>
    <property type="match status" value="1"/>
</dbReference>
<evidence type="ECO:0000259" key="15">
    <source>
        <dbReference type="PROSITE" id="PS51410"/>
    </source>
</evidence>
<evidence type="ECO:0000256" key="8">
    <source>
        <dbReference type="ARBA" id="ARBA00023002"/>
    </source>
</evidence>
<dbReference type="PANTHER" id="PTHR11473:SF24">
    <property type="entry name" value="PHENYLALANINE-4-HYDROXYLASE"/>
    <property type="match status" value="1"/>
</dbReference>
<organism evidence="16 17">
    <name type="scientific">Pleionea litopenaei</name>
    <dbReference type="NCBI Taxonomy" id="3070815"/>
    <lineage>
        <taxon>Bacteria</taxon>
        <taxon>Pseudomonadati</taxon>
        <taxon>Pseudomonadota</taxon>
        <taxon>Gammaproteobacteria</taxon>
        <taxon>Oceanospirillales</taxon>
        <taxon>Pleioneaceae</taxon>
        <taxon>Pleionea</taxon>
    </lineage>
</organism>
<proteinExistence type="inferred from homology"/>
<evidence type="ECO:0000256" key="6">
    <source>
        <dbReference type="ARBA" id="ARBA00020276"/>
    </source>
</evidence>
<dbReference type="EC" id="1.14.16.1" evidence="5"/>
<keyword evidence="10" id="KW-0503">Monooxygenase</keyword>
<evidence type="ECO:0000313" key="17">
    <source>
        <dbReference type="Proteomes" id="UP001239782"/>
    </source>
</evidence>
<dbReference type="AlphaFoldDB" id="A0AA51RX19"/>
<feature type="binding site" evidence="13">
    <location>
        <position position="164"/>
    </location>
    <ligand>
        <name>Fe cation</name>
        <dbReference type="ChEBI" id="CHEBI:24875"/>
    </ligand>
</feature>
<evidence type="ECO:0000256" key="9">
    <source>
        <dbReference type="ARBA" id="ARBA00023004"/>
    </source>
</evidence>
<dbReference type="PANTHER" id="PTHR11473">
    <property type="entry name" value="AROMATIC AMINO ACID HYDROXYLASE"/>
    <property type="match status" value="1"/>
</dbReference>
<comment type="similarity">
    <text evidence="4">Belongs to the biopterin-dependent aromatic amino acid hydroxylase family.</text>
</comment>
<dbReference type="GO" id="GO:0006559">
    <property type="term" value="P:L-phenylalanine catabolic process"/>
    <property type="evidence" value="ECO:0007669"/>
    <property type="project" value="UniProtKB-KW"/>
</dbReference>
<dbReference type="PROSITE" id="PS00367">
    <property type="entry name" value="BH4_AAA_HYDROXYL_1"/>
    <property type="match status" value="1"/>
</dbReference>
<dbReference type="PRINTS" id="PR00372">
    <property type="entry name" value="FYWHYDRXLASE"/>
</dbReference>
<reference evidence="16 17" key="1">
    <citation type="submission" date="2023-08" db="EMBL/GenBank/DDBJ databases">
        <title>Pleionea litopenaei sp. nov., isolated from stomach of juvenile Litopenaeus vannamei.</title>
        <authorList>
            <person name="Rho A.M."/>
            <person name="Hwang C.Y."/>
        </authorList>
    </citation>
    <scope>NUCLEOTIDE SEQUENCE [LARGE SCALE GENOMIC DNA]</scope>
    <source>
        <strain evidence="16 17">HL-JVS1</strain>
    </source>
</reference>
<dbReference type="PROSITE" id="PS51410">
    <property type="entry name" value="BH4_AAA_HYDROXYL_2"/>
    <property type="match status" value="1"/>
</dbReference>
<evidence type="ECO:0000256" key="13">
    <source>
        <dbReference type="PIRSR" id="PIRSR601273-2"/>
    </source>
</evidence>
<evidence type="ECO:0000256" key="4">
    <source>
        <dbReference type="ARBA" id="ARBA00009712"/>
    </source>
</evidence>
<dbReference type="InterPro" id="IPR005960">
    <property type="entry name" value="Phe-4-hydroxylase_mono"/>
</dbReference>
<feature type="region of interest" description="Disordered" evidence="14">
    <location>
        <begin position="262"/>
        <end position="286"/>
    </location>
</feature>
<dbReference type="KEGG" id="plei:Q9312_09275"/>
<dbReference type="RefSeq" id="WP_309204336.1">
    <property type="nucleotide sequence ID" value="NZ_CP133548.1"/>
</dbReference>
<dbReference type="InterPro" id="IPR036951">
    <property type="entry name" value="ArAA_hydroxylase_sf"/>
</dbReference>
<dbReference type="Pfam" id="PF00351">
    <property type="entry name" value="Biopterin_H"/>
    <property type="match status" value="1"/>
</dbReference>
<dbReference type="CDD" id="cd03348">
    <property type="entry name" value="pro_PheOH"/>
    <property type="match status" value="1"/>
</dbReference>
<dbReference type="InterPro" id="IPR036329">
    <property type="entry name" value="Aro-AA_hydroxylase_C_sf"/>
</dbReference>
<dbReference type="InterPro" id="IPR019774">
    <property type="entry name" value="Aromatic-AA_hydroxylase_C"/>
</dbReference>
<dbReference type="InterPro" id="IPR001273">
    <property type="entry name" value="ArAA_hydroxylase"/>
</dbReference>
<dbReference type="Gene3D" id="1.10.800.10">
    <property type="entry name" value="Aromatic amino acid hydroxylase"/>
    <property type="match status" value="1"/>
</dbReference>
<evidence type="ECO:0000256" key="1">
    <source>
        <dbReference type="ARBA" id="ARBA00001060"/>
    </source>
</evidence>
<dbReference type="InterPro" id="IPR018301">
    <property type="entry name" value="ArAA_hydroxylase_Fe/CU_BS"/>
</dbReference>
<feature type="domain" description="Biopterin-dependent aromatic amino acid hydroxylase family profile" evidence="15">
    <location>
        <begin position="1"/>
        <end position="286"/>
    </location>
</feature>
<dbReference type="GO" id="GO:0005506">
    <property type="term" value="F:iron ion binding"/>
    <property type="evidence" value="ECO:0007669"/>
    <property type="project" value="InterPro"/>
</dbReference>
<evidence type="ECO:0000256" key="5">
    <source>
        <dbReference type="ARBA" id="ARBA00011995"/>
    </source>
</evidence>
<keyword evidence="9 13" id="KW-0408">Iron</keyword>
<gene>
    <name evidence="16" type="primary">phhA</name>
    <name evidence="16" type="ORF">Q9312_09275</name>
</gene>
<evidence type="ECO:0000256" key="14">
    <source>
        <dbReference type="SAM" id="MobiDB-lite"/>
    </source>
</evidence>
<dbReference type="EMBL" id="CP133548">
    <property type="protein sequence ID" value="WMS89090.1"/>
    <property type="molecule type" value="Genomic_DNA"/>
</dbReference>
<dbReference type="SUPFAM" id="SSF56534">
    <property type="entry name" value="Aromatic aminoacid monoxygenases, catalytic and oligomerization domains"/>
    <property type="match status" value="1"/>
</dbReference>
<evidence type="ECO:0000256" key="2">
    <source>
        <dbReference type="ARBA" id="ARBA00001954"/>
    </source>
</evidence>
<protein>
    <recommendedName>
        <fullName evidence="6">Phenylalanine-4-hydroxylase</fullName>
        <ecNumber evidence="5">1.14.16.1</ecNumber>
    </recommendedName>
    <alternativeName>
        <fullName evidence="12">Phe-4-monooxygenase</fullName>
    </alternativeName>
</protein>
<sequence>MTAYVAKLPDANGMVSYDEIENDTWSFLYSRQMNLIQQRACAEYLNGLDVLGLNRFAVPQLPDVNKALRNASGWEVAAVPALIPFAEFFQLLADRKFPAATFIRTPNEIDYLQEPDIFHEIFGHCPLLTDPVFANFVHNYGKMGVKASPIQRRYLARVFWFTVEFGLIQNQQEQRIYGAGILSSPSETVYSLEDSKAKRVPFSLQRALRTPYRIDILQPQYFVIDSFEQLFESMNESIFDEIEQAIELGDFEPLFEVASQKGKVTTERESPKAPASKKQVFEQHDC</sequence>
<keyword evidence="7 13" id="KW-0479">Metal-binding</keyword>
<keyword evidence="11" id="KW-0585">Phenylalanine catabolism</keyword>
<dbReference type="Proteomes" id="UP001239782">
    <property type="component" value="Chromosome"/>
</dbReference>
<keyword evidence="17" id="KW-1185">Reference proteome</keyword>
<evidence type="ECO:0000256" key="7">
    <source>
        <dbReference type="ARBA" id="ARBA00022723"/>
    </source>
</evidence>
<comment type="cofactor">
    <cofactor evidence="2 13">
        <name>Fe(2+)</name>
        <dbReference type="ChEBI" id="CHEBI:29033"/>
    </cofactor>
</comment>
<dbReference type="GO" id="GO:0004505">
    <property type="term" value="F:phenylalanine 4-monooxygenase activity"/>
    <property type="evidence" value="ECO:0007669"/>
    <property type="project" value="UniProtKB-EC"/>
</dbReference>
<accession>A0AA51RX19</accession>
<evidence type="ECO:0000256" key="10">
    <source>
        <dbReference type="ARBA" id="ARBA00023033"/>
    </source>
</evidence>
<comment type="pathway">
    <text evidence="3">Amino-acid degradation; L-phenylalanine degradation; acetoacetate and fumarate from L-phenylalanine: step 1/6.</text>
</comment>
<evidence type="ECO:0000256" key="12">
    <source>
        <dbReference type="ARBA" id="ARBA00029922"/>
    </source>
</evidence>
<evidence type="ECO:0000313" key="16">
    <source>
        <dbReference type="EMBL" id="WMS89090.1"/>
    </source>
</evidence>
<keyword evidence="8 16" id="KW-0560">Oxidoreductase</keyword>
<feature type="binding site" evidence="13">
    <location>
        <position position="124"/>
    </location>
    <ligand>
        <name>Fe cation</name>
        <dbReference type="ChEBI" id="CHEBI:24875"/>
    </ligand>
</feature>
<dbReference type="NCBIfam" id="TIGR01267">
    <property type="entry name" value="Phe4hydrox_mono"/>
    <property type="match status" value="1"/>
</dbReference>
<feature type="binding site" evidence="13">
    <location>
        <position position="119"/>
    </location>
    <ligand>
        <name>Fe cation</name>
        <dbReference type="ChEBI" id="CHEBI:24875"/>
    </ligand>
</feature>
<evidence type="ECO:0000256" key="3">
    <source>
        <dbReference type="ARBA" id="ARBA00005088"/>
    </source>
</evidence>
<name>A0AA51RX19_9GAMM</name>
<evidence type="ECO:0000256" key="11">
    <source>
        <dbReference type="ARBA" id="ARBA00023232"/>
    </source>
</evidence>